<evidence type="ECO:0000313" key="3">
    <source>
        <dbReference type="Proteomes" id="UP001281761"/>
    </source>
</evidence>
<proteinExistence type="predicted"/>
<accession>A0ABQ9YJQ8</accession>
<comment type="caution">
    <text evidence="2">The sequence shown here is derived from an EMBL/GenBank/DDBJ whole genome shotgun (WGS) entry which is preliminary data.</text>
</comment>
<name>A0ABQ9YJQ8_9EUKA</name>
<sequence>MIPPVGAGLVPQRSILISEVEATSCHRQCRKKKFIRGRRESGGDHEGDSVLHRHRCPTHIKQVEAVHRRSEHAKDDSGEGTGRAQGRVDPPNVSLVIRSPSHTSLNAVHTTVTCDTPNGRRDRHTTAFPPFPEPISSPPPPSLHPPSVTNSRGGVVMETLRPHPQNPGGMSIITDYSLRPSTRIFGYPIPFSHFIYGP</sequence>
<dbReference type="EMBL" id="JARBJD010000004">
    <property type="protein sequence ID" value="KAK2963890.1"/>
    <property type="molecule type" value="Genomic_DNA"/>
</dbReference>
<organism evidence="2 3">
    <name type="scientific">Blattamonas nauphoetae</name>
    <dbReference type="NCBI Taxonomy" id="2049346"/>
    <lineage>
        <taxon>Eukaryota</taxon>
        <taxon>Metamonada</taxon>
        <taxon>Preaxostyla</taxon>
        <taxon>Oxymonadida</taxon>
        <taxon>Blattamonas</taxon>
    </lineage>
</organism>
<protein>
    <submittedName>
        <fullName evidence="2">Uncharacterized protein</fullName>
    </submittedName>
</protein>
<evidence type="ECO:0000313" key="2">
    <source>
        <dbReference type="EMBL" id="KAK2963890.1"/>
    </source>
</evidence>
<reference evidence="2 3" key="1">
    <citation type="journal article" date="2022" name="bioRxiv">
        <title>Genomics of Preaxostyla Flagellates Illuminates Evolutionary Transitions and the Path Towards Mitochondrial Loss.</title>
        <authorList>
            <person name="Novak L.V.F."/>
            <person name="Treitli S.C."/>
            <person name="Pyrih J."/>
            <person name="Halakuc P."/>
            <person name="Pipaliya S.V."/>
            <person name="Vacek V."/>
            <person name="Brzon O."/>
            <person name="Soukal P."/>
            <person name="Eme L."/>
            <person name="Dacks J.B."/>
            <person name="Karnkowska A."/>
            <person name="Elias M."/>
            <person name="Hampl V."/>
        </authorList>
    </citation>
    <scope>NUCLEOTIDE SEQUENCE [LARGE SCALE GENOMIC DNA]</scope>
    <source>
        <strain evidence="2">NAU3</strain>
        <tissue evidence="2">Gut</tissue>
    </source>
</reference>
<feature type="compositionally biased region" description="Basic and acidic residues" evidence="1">
    <location>
        <begin position="64"/>
        <end position="77"/>
    </location>
</feature>
<gene>
    <name evidence="2" type="ORF">BLNAU_967</name>
</gene>
<dbReference type="Proteomes" id="UP001281761">
    <property type="component" value="Unassembled WGS sequence"/>
</dbReference>
<keyword evidence="3" id="KW-1185">Reference proteome</keyword>
<feature type="region of interest" description="Disordered" evidence="1">
    <location>
        <begin position="64"/>
        <end position="92"/>
    </location>
</feature>
<evidence type="ECO:0000256" key="1">
    <source>
        <dbReference type="SAM" id="MobiDB-lite"/>
    </source>
</evidence>